<evidence type="ECO:0000259" key="4">
    <source>
        <dbReference type="PROSITE" id="PS51077"/>
    </source>
</evidence>
<dbReference type="Pfam" id="PF09339">
    <property type="entry name" value="HTH_IclR"/>
    <property type="match status" value="1"/>
</dbReference>
<dbReference type="InterPro" id="IPR036390">
    <property type="entry name" value="WH_DNA-bd_sf"/>
</dbReference>
<evidence type="ECO:0000259" key="5">
    <source>
        <dbReference type="PROSITE" id="PS51078"/>
    </source>
</evidence>
<feature type="domain" description="HTH iclR-type" evidence="4">
    <location>
        <begin position="3"/>
        <end position="64"/>
    </location>
</feature>
<feature type="domain" description="IclR-ED" evidence="5">
    <location>
        <begin position="65"/>
        <end position="253"/>
    </location>
</feature>
<dbReference type="Gene3D" id="3.30.450.40">
    <property type="match status" value="1"/>
</dbReference>
<dbReference type="SUPFAM" id="SSF46785">
    <property type="entry name" value="Winged helix' DNA-binding domain"/>
    <property type="match status" value="1"/>
</dbReference>
<keyword evidence="7" id="KW-1185">Reference proteome</keyword>
<dbReference type="PROSITE" id="PS51077">
    <property type="entry name" value="HTH_ICLR"/>
    <property type="match status" value="1"/>
</dbReference>
<keyword evidence="1" id="KW-0805">Transcription regulation</keyword>
<evidence type="ECO:0000313" key="6">
    <source>
        <dbReference type="EMBL" id="MCK8779238.1"/>
    </source>
</evidence>
<evidence type="ECO:0000313" key="7">
    <source>
        <dbReference type="Proteomes" id="UP001202827"/>
    </source>
</evidence>
<dbReference type="InterPro" id="IPR029016">
    <property type="entry name" value="GAF-like_dom_sf"/>
</dbReference>
<protein>
    <submittedName>
        <fullName evidence="6">Helix-turn-helix domain-containing protein</fullName>
    </submittedName>
</protein>
<keyword evidence="3" id="KW-0804">Transcription</keyword>
<evidence type="ECO:0000256" key="1">
    <source>
        <dbReference type="ARBA" id="ARBA00023015"/>
    </source>
</evidence>
<reference evidence="6 7" key="1">
    <citation type="submission" date="2022-04" db="EMBL/GenBank/DDBJ databases">
        <title>Rhizobium coralii sp. nov., isolated from coral Turbinaria peltata.</title>
        <authorList>
            <person name="Sun H."/>
        </authorList>
    </citation>
    <scope>NUCLEOTIDE SEQUENCE [LARGE SCALE GENOMIC DNA]</scope>
    <source>
        <strain evidence="6 7">NTR19</strain>
    </source>
</reference>
<dbReference type="RefSeq" id="WP_118852143.1">
    <property type="nucleotide sequence ID" value="NZ_JALPRY010000006.1"/>
</dbReference>
<dbReference type="SUPFAM" id="SSF55781">
    <property type="entry name" value="GAF domain-like"/>
    <property type="match status" value="1"/>
</dbReference>
<dbReference type="Pfam" id="PF01614">
    <property type="entry name" value="IclR_C"/>
    <property type="match status" value="1"/>
</dbReference>
<organism evidence="6 7">
    <name type="scientific">Neorhizobium turbinariae</name>
    <dbReference type="NCBI Taxonomy" id="2937795"/>
    <lineage>
        <taxon>Bacteria</taxon>
        <taxon>Pseudomonadati</taxon>
        <taxon>Pseudomonadota</taxon>
        <taxon>Alphaproteobacteria</taxon>
        <taxon>Hyphomicrobiales</taxon>
        <taxon>Rhizobiaceae</taxon>
        <taxon>Rhizobium/Agrobacterium group</taxon>
        <taxon>Neorhizobium</taxon>
    </lineage>
</organism>
<dbReference type="Proteomes" id="UP001202827">
    <property type="component" value="Unassembled WGS sequence"/>
</dbReference>
<dbReference type="InterPro" id="IPR005471">
    <property type="entry name" value="Tscrpt_reg_IclR_N"/>
</dbReference>
<evidence type="ECO:0000256" key="3">
    <source>
        <dbReference type="ARBA" id="ARBA00023163"/>
    </source>
</evidence>
<dbReference type="InterPro" id="IPR014757">
    <property type="entry name" value="Tscrpt_reg_IclR_C"/>
</dbReference>
<dbReference type="PANTHER" id="PTHR30136:SF23">
    <property type="entry name" value="DNA-BINDING TRANSCRIPTIONAL ACTIVATOR MHPR"/>
    <property type="match status" value="1"/>
</dbReference>
<dbReference type="EMBL" id="JALPRY010000006">
    <property type="protein sequence ID" value="MCK8779238.1"/>
    <property type="molecule type" value="Genomic_DNA"/>
</dbReference>
<dbReference type="Gene3D" id="1.10.10.10">
    <property type="entry name" value="Winged helix-like DNA-binding domain superfamily/Winged helix DNA-binding domain"/>
    <property type="match status" value="1"/>
</dbReference>
<dbReference type="InterPro" id="IPR050707">
    <property type="entry name" value="HTH_MetabolicPath_Reg"/>
</dbReference>
<proteinExistence type="predicted"/>
<accession>A0ABT0IN02</accession>
<dbReference type="SMART" id="SM00346">
    <property type="entry name" value="HTH_ICLR"/>
    <property type="match status" value="1"/>
</dbReference>
<gene>
    <name evidence="6" type="ORF">M0654_04495</name>
</gene>
<dbReference type="PANTHER" id="PTHR30136">
    <property type="entry name" value="HELIX-TURN-HELIX TRANSCRIPTIONAL REGULATOR, ICLR FAMILY"/>
    <property type="match status" value="1"/>
</dbReference>
<sequence length="270" mass="30059">MTIRAIERAMNVLQELNQQPINTIAQLHARTKLPKPTLVRILRTLEEAGYVENDTRQGGYQVSALVTSLSSGFHKGPLVVEAGRAWAIAITRKHKWPVAIGLPEYHDIVVRFSTVPDSLVSPFHSTVNKRLSMLSRGMGLAYLAFLEPEDRDVMIDILQKSDDPENALSHHREELLRVLNHVRKNGYATRSPTVEPRNSDTIAVPIIAKNGRVLASLGLTYFKSAFASDQEARERYVPILKSAAVAISEDLNRLSSSMAIEETSPELEIC</sequence>
<comment type="caution">
    <text evidence="6">The sequence shown here is derived from an EMBL/GenBank/DDBJ whole genome shotgun (WGS) entry which is preliminary data.</text>
</comment>
<evidence type="ECO:0000256" key="2">
    <source>
        <dbReference type="ARBA" id="ARBA00023125"/>
    </source>
</evidence>
<dbReference type="InterPro" id="IPR036388">
    <property type="entry name" value="WH-like_DNA-bd_sf"/>
</dbReference>
<name>A0ABT0IN02_9HYPH</name>
<dbReference type="PROSITE" id="PS51078">
    <property type="entry name" value="ICLR_ED"/>
    <property type="match status" value="1"/>
</dbReference>
<keyword evidence="2" id="KW-0238">DNA-binding</keyword>